<dbReference type="InterPro" id="IPR029063">
    <property type="entry name" value="SAM-dependent_MTases_sf"/>
</dbReference>
<dbReference type="Pfam" id="PF13692">
    <property type="entry name" value="Glyco_trans_1_4"/>
    <property type="match status" value="1"/>
</dbReference>
<dbReference type="SUPFAM" id="SSF53756">
    <property type="entry name" value="UDP-Glycosyltransferase/glycogen phosphorylase"/>
    <property type="match status" value="1"/>
</dbReference>
<dbReference type="InterPro" id="IPR029044">
    <property type="entry name" value="Nucleotide-diphossugar_trans"/>
</dbReference>
<dbReference type="CDD" id="cd00761">
    <property type="entry name" value="Glyco_tranf_GTA_type"/>
    <property type="match status" value="1"/>
</dbReference>
<dbReference type="Gene3D" id="3.90.550.10">
    <property type="entry name" value="Spore Coat Polysaccharide Biosynthesis Protein SpsA, Chain A"/>
    <property type="match status" value="1"/>
</dbReference>
<accession>A0A329BM09</accession>
<keyword evidence="1" id="KW-0175">Coiled coil</keyword>
<comment type="caution">
    <text evidence="3">The sequence shown here is derived from an EMBL/GenBank/DDBJ whole genome shotgun (WGS) entry which is preliminary data.</text>
</comment>
<dbReference type="Pfam" id="PF00535">
    <property type="entry name" value="Glycos_transf_2"/>
    <property type="match status" value="1"/>
</dbReference>
<gene>
    <name evidence="3" type="ORF">BX591_12156</name>
</gene>
<dbReference type="AlphaFoldDB" id="A0A329BM09"/>
<dbReference type="Gene3D" id="3.40.50.150">
    <property type="entry name" value="Vaccinia Virus protein VP39"/>
    <property type="match status" value="1"/>
</dbReference>
<evidence type="ECO:0000259" key="2">
    <source>
        <dbReference type="Pfam" id="PF00535"/>
    </source>
</evidence>
<dbReference type="OrthoDB" id="267270at2"/>
<dbReference type="PANTHER" id="PTHR43685">
    <property type="entry name" value="GLYCOSYLTRANSFERASE"/>
    <property type="match status" value="1"/>
</dbReference>
<dbReference type="Gene3D" id="3.40.50.2000">
    <property type="entry name" value="Glycogen Phosphorylase B"/>
    <property type="match status" value="2"/>
</dbReference>
<dbReference type="SUPFAM" id="SSF53448">
    <property type="entry name" value="Nucleotide-diphospho-sugar transferases"/>
    <property type="match status" value="1"/>
</dbReference>
<dbReference type="InterPro" id="IPR001173">
    <property type="entry name" value="Glyco_trans_2-like"/>
</dbReference>
<dbReference type="Pfam" id="PF13489">
    <property type="entry name" value="Methyltransf_23"/>
    <property type="match status" value="1"/>
</dbReference>
<dbReference type="SUPFAM" id="SSF53335">
    <property type="entry name" value="S-adenosyl-L-methionine-dependent methyltransferases"/>
    <property type="match status" value="1"/>
</dbReference>
<dbReference type="InterPro" id="IPR050834">
    <property type="entry name" value="Glycosyltransf_2"/>
</dbReference>
<keyword evidence="3" id="KW-0808">Transferase</keyword>
<dbReference type="Proteomes" id="UP000248918">
    <property type="component" value="Unassembled WGS sequence"/>
</dbReference>
<dbReference type="GO" id="GO:0044010">
    <property type="term" value="P:single-species biofilm formation"/>
    <property type="evidence" value="ECO:0007669"/>
    <property type="project" value="TreeGrafter"/>
</dbReference>
<feature type="domain" description="Glycosyltransferase 2-like" evidence="2">
    <location>
        <begin position="549"/>
        <end position="679"/>
    </location>
</feature>
<evidence type="ECO:0000313" key="4">
    <source>
        <dbReference type="Proteomes" id="UP000248918"/>
    </source>
</evidence>
<sequence length="1199" mass="133597">MALSDTTHKLCNGCGHASFRLFATRADGARIEQCEYCGLGVIEHPPANPSAFYGDTYYASGKESGYADYRLAAEHGVGWAVNLITLLRRDGKILDIGCADGYLLRRQGGAFERFGIEVNPKMAEEAANAGIQIISRDLLEAGLAQRYEKTFDVITSIAVFEHLPDFAGGIATAIRMLKDEGILLFEVPVMSAHASNAAWLHSSFEHIYYPTSNALQHIVEERLKCHLVGAELLIKDYASTYAGFIVKSAAHAALLRPLLSRLLADDSDDHAALTIDERRARTHLRLMHMAQTSEASVQGIRELDHSEYTEPLIGRIAQLWTADLQRLRCRTEQMEKIALERDSFKEESEAWQKSWRQKSEQLANETRRLSARLDVAQRDSRLNTAQASQAVIAEMERVSALEAQLQDAIAKTRAAEDREARAKARAEVEAQHRYVAAEAQLQMIYGSTLWRLTSPPRRLAARHPRAVRRLRQLAKLVYWTVRLKLFSKLREVKARRAAALDPALPYATSSQADSTPGPTAALLPVAGVLPEPMRSIETDPWPDDRPLVSVVIPCFNYGHLVGEAIRSVEAQTFQDIEIIVVEGGSSSVESRRALAALAEQPSTKVRILLQEKPYRAGANRNFGISHARGKYVCCLDADDRLAPTYLEKALFMLESYDYDVVSPALQFFGERSDVFAPCERPDLDMLVHGNHVVTCAVFRRSLWQKAGGYRDSDPATGHLHEDWLFWVRIAALGARFLNLREPLFFYRSHGATLSNSDSVLDNELQAQLIRQFNADVLTPEAFSNARLRARAQTRSPRPLRNLLRDHGSGQDRRTMLLAVPYLILGGAERLLSALVNHLSACGWHVIIVSTIHSDDSNGDTTSWFEQAAPEIYHLPRFLSPERWKDFVDYLFASRNISVLWIVGSAFFYDYLPALKHRHPSLKVADLLFNPVGHTANNRRYAAFIDLNLVENHEVRQWLIDAGESPERIRLITSGVDLEINHPGPRDEALMAEYGIPPGNVIVGFSGRWSEEKDPLGFVEIAKRLPAGLPVTFVITGTGPLQAELRQAVHNMEFRRGRFVVCGPVPDVGPVLRLYDILLLPSRIDGRPNIVMEALANGAAVIASRVGAVPHMMEEGVQGYLCEPGDYQSFADRVAELATNPGKLATFRLEARKFAERNLDIRAMVDEYAHCFGALASEHDAALNSPRKPVREAASESTAS</sequence>
<protein>
    <submittedName>
        <fullName evidence="3">Glycosyltransferase involved in cell wall biosynthesis</fullName>
    </submittedName>
</protein>
<dbReference type="CDD" id="cd02440">
    <property type="entry name" value="AdoMet_MTases"/>
    <property type="match status" value="1"/>
</dbReference>
<dbReference type="PANTHER" id="PTHR43685:SF2">
    <property type="entry name" value="GLYCOSYLTRANSFERASE 2-LIKE DOMAIN-CONTAINING PROTEIN"/>
    <property type="match status" value="1"/>
</dbReference>
<feature type="coiled-coil region" evidence="1">
    <location>
        <begin position="359"/>
        <end position="418"/>
    </location>
</feature>
<dbReference type="RefSeq" id="WP_111934054.1">
    <property type="nucleotide sequence ID" value="NZ_CADFFP010000023.1"/>
</dbReference>
<organism evidence="3 4">
    <name type="scientific">Paraburkholderia bryophila</name>
    <dbReference type="NCBI Taxonomy" id="420952"/>
    <lineage>
        <taxon>Bacteria</taxon>
        <taxon>Pseudomonadati</taxon>
        <taxon>Pseudomonadota</taxon>
        <taxon>Betaproteobacteria</taxon>
        <taxon>Burkholderiales</taxon>
        <taxon>Burkholderiaceae</taxon>
        <taxon>Paraburkholderia</taxon>
    </lineage>
</organism>
<proteinExistence type="predicted"/>
<evidence type="ECO:0000313" key="3">
    <source>
        <dbReference type="EMBL" id="RAS23138.1"/>
    </source>
</evidence>
<dbReference type="EMBL" id="QLTK01000021">
    <property type="protein sequence ID" value="RAS23138.1"/>
    <property type="molecule type" value="Genomic_DNA"/>
</dbReference>
<evidence type="ECO:0000256" key="1">
    <source>
        <dbReference type="SAM" id="Coils"/>
    </source>
</evidence>
<reference evidence="3 4" key="1">
    <citation type="submission" date="2018-06" db="EMBL/GenBank/DDBJ databases">
        <title>Genomic Encyclopedia of Type Strains, Phase III (KMG-III): the genomes of soil and plant-associated and newly described type strains.</title>
        <authorList>
            <person name="Whitman W."/>
        </authorList>
    </citation>
    <scope>NUCLEOTIDE SEQUENCE [LARGE SCALE GENOMIC DNA]</scope>
    <source>
        <strain evidence="3 4">LMG 23644</strain>
    </source>
</reference>
<dbReference type="GO" id="GO:0016740">
    <property type="term" value="F:transferase activity"/>
    <property type="evidence" value="ECO:0007669"/>
    <property type="project" value="UniProtKB-KW"/>
</dbReference>
<dbReference type="CDD" id="cd03801">
    <property type="entry name" value="GT4_PimA-like"/>
    <property type="match status" value="1"/>
</dbReference>
<name>A0A329BM09_9BURK</name>